<keyword evidence="3" id="KW-1003">Cell membrane</keyword>
<feature type="transmembrane region" description="Helical" evidence="7">
    <location>
        <begin position="234"/>
        <end position="252"/>
    </location>
</feature>
<keyword evidence="5 7" id="KW-1133">Transmembrane helix</keyword>
<dbReference type="InterPro" id="IPR049142">
    <property type="entry name" value="MS_channel_1st"/>
</dbReference>
<evidence type="ECO:0000256" key="2">
    <source>
        <dbReference type="ARBA" id="ARBA00008017"/>
    </source>
</evidence>
<gene>
    <name evidence="12" type="ORF">NPRO_20160</name>
</gene>
<evidence type="ECO:0000256" key="7">
    <source>
        <dbReference type="SAM" id="Phobius"/>
    </source>
</evidence>
<feature type="signal peptide" evidence="8">
    <location>
        <begin position="1"/>
        <end position="22"/>
    </location>
</feature>
<dbReference type="Gene3D" id="2.30.30.60">
    <property type="match status" value="1"/>
</dbReference>
<feature type="transmembrane region" description="Helical" evidence="7">
    <location>
        <begin position="258"/>
        <end position="280"/>
    </location>
</feature>
<evidence type="ECO:0000256" key="1">
    <source>
        <dbReference type="ARBA" id="ARBA00004651"/>
    </source>
</evidence>
<organism evidence="12 13">
    <name type="scientific">Candidatus Nitrosymbiomonas proteolyticus</name>
    <dbReference type="NCBI Taxonomy" id="2608984"/>
    <lineage>
        <taxon>Bacteria</taxon>
        <taxon>Bacillati</taxon>
        <taxon>Armatimonadota</taxon>
        <taxon>Armatimonadota incertae sedis</taxon>
        <taxon>Candidatus Nitrosymbiomonas</taxon>
    </lineage>
</organism>
<dbReference type="InterPro" id="IPR049278">
    <property type="entry name" value="MS_channel_C"/>
</dbReference>
<dbReference type="InterPro" id="IPR045042">
    <property type="entry name" value="YnaI-like"/>
</dbReference>
<sequence length="568" mass="62385">MRPCFRAVISLLTLLPAAFSMAQTGESPDLSTPRRTFRAFYEAVKSAKPSDLSPLDVAASCLDLSNVPESARVEYGHTTSLALKDVLERVRPIDYSALPDAPAGEPFVYFTDEAGDITLDRFPSGEWKFTASTVAAVPRLQMLNLRSVSFPTVPGTEELASLSQWIRASMPPALKGEGILIETWQWLGLLVILVLGLLIDRLLRAVGAAVAERFLRWSALTVDSKLILDRTRPIGLLGMALWWMLTVTALGLPPDVMAVVAVAIKLVATSAVVWQAYRLVDVLSAVMEQRAERTDTRFDDLLVPLIRKSLKVITVAFGVVFIADNLQVNITSLIAGLGIGGLALAISAQDLLKNMFGSLAVLMDRPFQVGDWVKIGDHEGNVIEVGFRTTRIRTFYNSVLTLPNSRLLDSAVDNMGARDFRRWKTTLGVEYGTAPEQIEAFCEGVRELIRRHPNTRKDYFQVYANEFGGSAIEILLCVFFEAPDWPAELSDRHRLLLDIFRLAATLGVSIAFPSQTVYLRNDEASHRPMPPVPKEVVERSAARGVEAALMVLESSGNAKAPSTDSDDA</sequence>
<reference evidence="12" key="1">
    <citation type="journal article" name="DNA Res.">
        <title>The physiological potential of anammox bacteria as revealed by their core genome structure.</title>
        <authorList>
            <person name="Okubo T."/>
            <person name="Toyoda A."/>
            <person name="Fukuhara K."/>
            <person name="Uchiyama I."/>
            <person name="Harigaya Y."/>
            <person name="Kuroiwa M."/>
            <person name="Suzuki T."/>
            <person name="Murakami Y."/>
            <person name="Suwa Y."/>
            <person name="Takami H."/>
        </authorList>
    </citation>
    <scope>NUCLEOTIDE SEQUENCE</scope>
    <source>
        <strain evidence="12">317325-2</strain>
    </source>
</reference>
<dbReference type="Pfam" id="PF00924">
    <property type="entry name" value="MS_channel_2nd"/>
    <property type="match status" value="1"/>
</dbReference>
<evidence type="ECO:0000259" key="10">
    <source>
        <dbReference type="Pfam" id="PF21082"/>
    </source>
</evidence>
<dbReference type="SUPFAM" id="SSF50182">
    <property type="entry name" value="Sm-like ribonucleoproteins"/>
    <property type="match status" value="1"/>
</dbReference>
<dbReference type="PANTHER" id="PTHR43634">
    <property type="entry name" value="OW CONDUCTANCE MECHANOSENSITIVE CHANNEL"/>
    <property type="match status" value="1"/>
</dbReference>
<dbReference type="SUPFAM" id="SSF82861">
    <property type="entry name" value="Mechanosensitive channel protein MscS (YggB), transmembrane region"/>
    <property type="match status" value="1"/>
</dbReference>
<evidence type="ECO:0000259" key="9">
    <source>
        <dbReference type="Pfam" id="PF00924"/>
    </source>
</evidence>
<evidence type="ECO:0000313" key="13">
    <source>
        <dbReference type="Proteomes" id="UP000662873"/>
    </source>
</evidence>
<feature type="transmembrane region" description="Helical" evidence="7">
    <location>
        <begin position="184"/>
        <end position="203"/>
    </location>
</feature>
<dbReference type="GO" id="GO:0005886">
    <property type="term" value="C:plasma membrane"/>
    <property type="evidence" value="ECO:0007669"/>
    <property type="project" value="UniProtKB-SubCell"/>
</dbReference>
<dbReference type="Pfam" id="PF21088">
    <property type="entry name" value="MS_channel_1st"/>
    <property type="match status" value="1"/>
</dbReference>
<dbReference type="SUPFAM" id="SSF82689">
    <property type="entry name" value="Mechanosensitive channel protein MscS (YggB), C-terminal domain"/>
    <property type="match status" value="1"/>
</dbReference>
<feature type="transmembrane region" description="Helical" evidence="7">
    <location>
        <begin position="328"/>
        <end position="346"/>
    </location>
</feature>
<keyword evidence="8" id="KW-0732">Signal</keyword>
<comment type="subcellular location">
    <subcellularLocation>
        <location evidence="1">Cell membrane</location>
        <topology evidence="1">Multi-pass membrane protein</topology>
    </subcellularLocation>
</comment>
<dbReference type="EMBL" id="AP021858">
    <property type="protein sequence ID" value="BBO24421.1"/>
    <property type="molecule type" value="Genomic_DNA"/>
</dbReference>
<dbReference type="AlphaFoldDB" id="A0A809SAM8"/>
<evidence type="ECO:0000313" key="12">
    <source>
        <dbReference type="EMBL" id="BBO24421.1"/>
    </source>
</evidence>
<evidence type="ECO:0000256" key="4">
    <source>
        <dbReference type="ARBA" id="ARBA00022692"/>
    </source>
</evidence>
<dbReference type="Pfam" id="PF21082">
    <property type="entry name" value="MS_channel_3rd"/>
    <property type="match status" value="1"/>
</dbReference>
<dbReference type="KEGG" id="npy:NPRO_20160"/>
<dbReference type="PANTHER" id="PTHR43634:SF2">
    <property type="entry name" value="LOW CONDUCTANCE MECHANOSENSITIVE CHANNEL YNAI"/>
    <property type="match status" value="1"/>
</dbReference>
<evidence type="ECO:0000256" key="6">
    <source>
        <dbReference type="ARBA" id="ARBA00023136"/>
    </source>
</evidence>
<dbReference type="InterPro" id="IPR006685">
    <property type="entry name" value="MscS_channel_2nd"/>
</dbReference>
<dbReference type="InterPro" id="IPR023408">
    <property type="entry name" value="MscS_beta-dom_sf"/>
</dbReference>
<dbReference type="Gene3D" id="1.10.287.1260">
    <property type="match status" value="1"/>
</dbReference>
<feature type="transmembrane region" description="Helical" evidence="7">
    <location>
        <begin position="301"/>
        <end position="322"/>
    </location>
</feature>
<proteinExistence type="inferred from homology"/>
<dbReference type="InterPro" id="IPR011066">
    <property type="entry name" value="MscS_channel_C_sf"/>
</dbReference>
<evidence type="ECO:0000256" key="8">
    <source>
        <dbReference type="SAM" id="SignalP"/>
    </source>
</evidence>
<accession>A0A809SAM8</accession>
<evidence type="ECO:0000259" key="11">
    <source>
        <dbReference type="Pfam" id="PF21088"/>
    </source>
</evidence>
<evidence type="ECO:0000256" key="3">
    <source>
        <dbReference type="ARBA" id="ARBA00022475"/>
    </source>
</evidence>
<protein>
    <submittedName>
        <fullName evidence="12">Small-conductance mechanosensitive channel</fullName>
    </submittedName>
</protein>
<feature type="chain" id="PRO_5035151745" evidence="8">
    <location>
        <begin position="23"/>
        <end position="568"/>
    </location>
</feature>
<keyword evidence="6 7" id="KW-0472">Membrane</keyword>
<evidence type="ECO:0000256" key="5">
    <source>
        <dbReference type="ARBA" id="ARBA00022989"/>
    </source>
</evidence>
<name>A0A809SAM8_9BACT</name>
<feature type="domain" description="Mechanosensitive ion channel MscS C-terminal" evidence="10">
    <location>
        <begin position="424"/>
        <end position="485"/>
    </location>
</feature>
<dbReference type="InterPro" id="IPR010920">
    <property type="entry name" value="LSM_dom_sf"/>
</dbReference>
<comment type="similarity">
    <text evidence="2">Belongs to the MscS (TC 1.A.23) family.</text>
</comment>
<feature type="domain" description="Mechanosensitive ion channel transmembrane helices 2/3" evidence="11">
    <location>
        <begin position="310"/>
        <end position="346"/>
    </location>
</feature>
<dbReference type="InterPro" id="IPR011014">
    <property type="entry name" value="MscS_channel_TM-2"/>
</dbReference>
<dbReference type="GO" id="GO:0055085">
    <property type="term" value="P:transmembrane transport"/>
    <property type="evidence" value="ECO:0007669"/>
    <property type="project" value="InterPro"/>
</dbReference>
<keyword evidence="4 7" id="KW-0812">Transmembrane</keyword>
<dbReference type="Proteomes" id="UP000662873">
    <property type="component" value="Chromosome"/>
</dbReference>
<dbReference type="Gene3D" id="3.30.70.100">
    <property type="match status" value="1"/>
</dbReference>
<feature type="domain" description="Mechanosensitive ion channel MscS" evidence="9">
    <location>
        <begin position="350"/>
        <end position="415"/>
    </location>
</feature>